<reference evidence="6" key="2">
    <citation type="submission" date="2025-08" db="UniProtKB">
        <authorList>
            <consortium name="Ensembl"/>
        </authorList>
    </citation>
    <scope>IDENTIFICATION</scope>
</reference>
<dbReference type="GO" id="GO:0004672">
    <property type="term" value="F:protein kinase activity"/>
    <property type="evidence" value="ECO:0007669"/>
    <property type="project" value="InterPro"/>
</dbReference>
<dbReference type="Gene3D" id="1.10.533.10">
    <property type="entry name" value="Death Domain, Fas"/>
    <property type="match status" value="1"/>
</dbReference>
<organism evidence="6 7">
    <name type="scientific">Cynoglossus semilaevis</name>
    <name type="common">Tongue sole</name>
    <dbReference type="NCBI Taxonomy" id="244447"/>
    <lineage>
        <taxon>Eukaryota</taxon>
        <taxon>Metazoa</taxon>
        <taxon>Chordata</taxon>
        <taxon>Craniata</taxon>
        <taxon>Vertebrata</taxon>
        <taxon>Euteleostomi</taxon>
        <taxon>Actinopterygii</taxon>
        <taxon>Neopterygii</taxon>
        <taxon>Teleostei</taxon>
        <taxon>Neoteleostei</taxon>
        <taxon>Acanthomorphata</taxon>
        <taxon>Carangaria</taxon>
        <taxon>Pleuronectiformes</taxon>
        <taxon>Pleuronectoidei</taxon>
        <taxon>Cynoglossidae</taxon>
        <taxon>Cynoglossinae</taxon>
        <taxon>Cynoglossus</taxon>
    </lineage>
</organism>
<evidence type="ECO:0000256" key="2">
    <source>
        <dbReference type="ARBA" id="ARBA00022840"/>
    </source>
</evidence>
<keyword evidence="7" id="KW-1185">Reference proteome</keyword>
<dbReference type="PANTHER" id="PTHR27001:SF929">
    <property type="entry name" value="INTERLEUKIN 1 RECEPTOR-ASSOCIATED KINASE 1"/>
    <property type="match status" value="1"/>
</dbReference>
<evidence type="ECO:0000259" key="5">
    <source>
        <dbReference type="PROSITE" id="PS50017"/>
    </source>
</evidence>
<name>A0A3P8WGG6_CYNSE</name>
<proteinExistence type="predicted"/>
<dbReference type="STRING" id="244447.ENSCSEP00000025819"/>
<dbReference type="GeneTree" id="ENSGT00940000161222"/>
<dbReference type="GO" id="GO:0007165">
    <property type="term" value="P:signal transduction"/>
    <property type="evidence" value="ECO:0007669"/>
    <property type="project" value="InterPro"/>
</dbReference>
<dbReference type="InterPro" id="IPR011029">
    <property type="entry name" value="DEATH-like_dom_sf"/>
</dbReference>
<dbReference type="InterPro" id="IPR000488">
    <property type="entry name" value="Death_dom"/>
</dbReference>
<dbReference type="SUPFAM" id="SSF56112">
    <property type="entry name" value="Protein kinase-like (PK-like)"/>
    <property type="match status" value="1"/>
</dbReference>
<dbReference type="InterPro" id="IPR000719">
    <property type="entry name" value="Prot_kinase_dom"/>
</dbReference>
<evidence type="ECO:0000256" key="1">
    <source>
        <dbReference type="ARBA" id="ARBA00022741"/>
    </source>
</evidence>
<accession>A0A3P8WGG6</accession>
<dbReference type="SUPFAM" id="SSF47986">
    <property type="entry name" value="DEATH domain"/>
    <property type="match status" value="1"/>
</dbReference>
<dbReference type="GO" id="GO:0005886">
    <property type="term" value="C:plasma membrane"/>
    <property type="evidence" value="ECO:0007669"/>
    <property type="project" value="TreeGrafter"/>
</dbReference>
<evidence type="ECO:0000313" key="7">
    <source>
        <dbReference type="Proteomes" id="UP000265120"/>
    </source>
</evidence>
<dbReference type="PROSITE" id="PS50017">
    <property type="entry name" value="DEATH_DOMAIN"/>
    <property type="match status" value="1"/>
</dbReference>
<reference evidence="6" key="3">
    <citation type="submission" date="2025-09" db="UniProtKB">
        <authorList>
            <consortium name="Ensembl"/>
        </authorList>
    </citation>
    <scope>IDENTIFICATION</scope>
</reference>
<dbReference type="InterPro" id="IPR011009">
    <property type="entry name" value="Kinase-like_dom_sf"/>
</dbReference>
<dbReference type="PANTHER" id="PTHR27001">
    <property type="entry name" value="OS01G0253100 PROTEIN"/>
    <property type="match status" value="1"/>
</dbReference>
<dbReference type="PROSITE" id="PS50011">
    <property type="entry name" value="PROTEIN_KINASE_DOM"/>
    <property type="match status" value="1"/>
</dbReference>
<dbReference type="OMA" id="YVEQGKS"/>
<dbReference type="Gene3D" id="1.10.510.10">
    <property type="entry name" value="Transferase(Phosphotransferase) domain 1"/>
    <property type="match status" value="1"/>
</dbReference>
<dbReference type="FunCoup" id="A0A3P8WGG6">
    <property type="interactions" value="198"/>
</dbReference>
<dbReference type="AlphaFoldDB" id="A0A3P8WGG6"/>
<dbReference type="GO" id="GO:0035162">
    <property type="term" value="P:embryonic hemopoiesis"/>
    <property type="evidence" value="ECO:0007669"/>
    <property type="project" value="Ensembl"/>
</dbReference>
<dbReference type="Gene3D" id="3.30.200.20">
    <property type="entry name" value="Phosphorylase Kinase, domain 1"/>
    <property type="match status" value="1"/>
</dbReference>
<dbReference type="Pfam" id="PF00069">
    <property type="entry name" value="Pkinase"/>
    <property type="match status" value="1"/>
</dbReference>
<sequence>MDAFLYDLPPLLMEELCRILDSGGDILGWRGLAVRIVPDYSEVRRLERLEAAGRSPSRELLWSWAQQNTRVTELLTVLQDMGHYRALQLLQGPKQSHSPLVGDAATPSTMTQVVERQPPVITLRDIIEGSKDFHPGMKISESDFATVYRAHVGDQTYAVKLFKQVQSLSWKTQWDAFLQEMEVHRVYHPNILHPIGCFSDEGNYCLVYPYLPNGSLYHRLHQQVNHTFHHSFLLKVLRVHHLHTAPSCSVICGNISSANILLDHALQPQLSDFGLARLRPSLASQCCTDTVSRGFYRNQGYLPEEFIRHQRLSFSLDVYSFGMVIMETITGRQVIEYEPKQPRDVLDAAVEQSGGSLDSCLQFLDQTAGQWPTAVALSLLSLALKCTASRHNQRPAMEDVLLSLSQLLPSPSGPPPDQPHSLNVDPTPPSLPVEHDEESSLPGLVAEDTPLECSQSEVTFLSSGGGTYSEVELDLYSSCPVQCSCSGEEGGLPCEDCRANTLISGTAQTDRVVENEAKCKLRNKLSLYNRQMIDTPELFSETDGNE</sequence>
<feature type="domain" description="Death" evidence="5">
    <location>
        <begin position="29"/>
        <end position="94"/>
    </location>
</feature>
<evidence type="ECO:0000313" key="6">
    <source>
        <dbReference type="Ensembl" id="ENSCSEP00000025819.1"/>
    </source>
</evidence>
<dbReference type="InParanoid" id="A0A3P8WGG6"/>
<evidence type="ECO:0000259" key="4">
    <source>
        <dbReference type="PROSITE" id="PS50011"/>
    </source>
</evidence>
<dbReference type="Ensembl" id="ENSCSET00000026157.1">
    <property type="protein sequence ID" value="ENSCSEP00000025819.1"/>
    <property type="gene ID" value="ENSCSEG00000016491.1"/>
</dbReference>
<keyword evidence="2" id="KW-0067">ATP-binding</keyword>
<dbReference type="Pfam" id="PF00531">
    <property type="entry name" value="Death"/>
    <property type="match status" value="1"/>
</dbReference>
<feature type="region of interest" description="Disordered" evidence="3">
    <location>
        <begin position="406"/>
        <end position="440"/>
    </location>
</feature>
<dbReference type="GO" id="GO:0005524">
    <property type="term" value="F:ATP binding"/>
    <property type="evidence" value="ECO:0007669"/>
    <property type="project" value="UniProtKB-KW"/>
</dbReference>
<keyword evidence="1" id="KW-0547">Nucleotide-binding</keyword>
<feature type="domain" description="Protein kinase" evidence="4">
    <location>
        <begin position="133"/>
        <end position="408"/>
    </location>
</feature>
<evidence type="ECO:0000256" key="3">
    <source>
        <dbReference type="SAM" id="MobiDB-lite"/>
    </source>
</evidence>
<reference evidence="6 7" key="1">
    <citation type="journal article" date="2014" name="Nat. Genet.">
        <title>Whole-genome sequence of a flatfish provides insights into ZW sex chromosome evolution and adaptation to a benthic lifestyle.</title>
        <authorList>
            <person name="Chen S."/>
            <person name="Zhang G."/>
            <person name="Shao C."/>
            <person name="Huang Q."/>
            <person name="Liu G."/>
            <person name="Zhang P."/>
            <person name="Song W."/>
            <person name="An N."/>
            <person name="Chalopin D."/>
            <person name="Volff J.N."/>
            <person name="Hong Y."/>
            <person name="Li Q."/>
            <person name="Sha Z."/>
            <person name="Zhou H."/>
            <person name="Xie M."/>
            <person name="Yu Q."/>
            <person name="Liu Y."/>
            <person name="Xiang H."/>
            <person name="Wang N."/>
            <person name="Wu K."/>
            <person name="Yang C."/>
            <person name="Zhou Q."/>
            <person name="Liao X."/>
            <person name="Yang L."/>
            <person name="Hu Q."/>
            <person name="Zhang J."/>
            <person name="Meng L."/>
            <person name="Jin L."/>
            <person name="Tian Y."/>
            <person name="Lian J."/>
            <person name="Yang J."/>
            <person name="Miao G."/>
            <person name="Liu S."/>
            <person name="Liang Z."/>
            <person name="Yan F."/>
            <person name="Li Y."/>
            <person name="Sun B."/>
            <person name="Zhang H."/>
            <person name="Zhang J."/>
            <person name="Zhu Y."/>
            <person name="Du M."/>
            <person name="Zhao Y."/>
            <person name="Schartl M."/>
            <person name="Tang Q."/>
            <person name="Wang J."/>
        </authorList>
    </citation>
    <scope>NUCLEOTIDE SEQUENCE</scope>
</reference>
<protein>
    <submittedName>
        <fullName evidence="6">Interleukin-1 receptor-associated kinase 3</fullName>
    </submittedName>
</protein>
<dbReference type="Proteomes" id="UP000265120">
    <property type="component" value="Chromosome 8"/>
</dbReference>